<dbReference type="EMBL" id="LECT01000048">
    <property type="protein sequence ID" value="KLU01970.1"/>
    <property type="molecule type" value="Genomic_DNA"/>
</dbReference>
<evidence type="ECO:0000313" key="1">
    <source>
        <dbReference type="EMBL" id="KLU01970.1"/>
    </source>
</evidence>
<gene>
    <name evidence="1" type="ORF">RISK_006154</name>
</gene>
<reference evidence="1" key="1">
    <citation type="submission" date="2015-05" db="EMBL/GenBank/DDBJ databases">
        <title>Permanent draft genome of Rhodopirellula islandicus K833.</title>
        <authorList>
            <person name="Kizina J."/>
            <person name="Richter M."/>
            <person name="Glockner F.O."/>
            <person name="Harder J."/>
        </authorList>
    </citation>
    <scope>NUCLEOTIDE SEQUENCE [LARGE SCALE GENOMIC DNA]</scope>
    <source>
        <strain evidence="1">K833</strain>
    </source>
</reference>
<dbReference type="PATRIC" id="fig|595434.4.peg.5846"/>
<name>A0A0J1B583_RHOIS</name>
<sequence length="40" mass="4456">MLPSLPTLNCESNLNLAEAKRWKETVGPMERGRTIDLISA</sequence>
<dbReference type="AlphaFoldDB" id="A0A0J1B583"/>
<protein>
    <submittedName>
        <fullName evidence="1">Uncharacterized protein</fullName>
    </submittedName>
</protein>
<dbReference type="Proteomes" id="UP000036367">
    <property type="component" value="Unassembled WGS sequence"/>
</dbReference>
<accession>A0A0J1B583</accession>
<proteinExistence type="predicted"/>
<dbReference type="STRING" id="595434.RISK_006154"/>
<evidence type="ECO:0000313" key="2">
    <source>
        <dbReference type="Proteomes" id="UP000036367"/>
    </source>
</evidence>
<organism evidence="1 2">
    <name type="scientific">Rhodopirellula islandica</name>
    <dbReference type="NCBI Taxonomy" id="595434"/>
    <lineage>
        <taxon>Bacteria</taxon>
        <taxon>Pseudomonadati</taxon>
        <taxon>Planctomycetota</taxon>
        <taxon>Planctomycetia</taxon>
        <taxon>Pirellulales</taxon>
        <taxon>Pirellulaceae</taxon>
        <taxon>Rhodopirellula</taxon>
    </lineage>
</organism>
<comment type="caution">
    <text evidence="1">The sequence shown here is derived from an EMBL/GenBank/DDBJ whole genome shotgun (WGS) entry which is preliminary data.</text>
</comment>
<keyword evidence="2" id="KW-1185">Reference proteome</keyword>